<evidence type="ECO:0000313" key="4">
    <source>
        <dbReference type="EMBL" id="RZB72635.1"/>
    </source>
</evidence>
<dbReference type="AlphaFoldDB" id="A0A445HG19"/>
<keyword evidence="5" id="KW-1185">Reference proteome</keyword>
<sequence>MNGRTLLRAVIPKPQQHHHHCRGFSTYDLGTCIATLQSCAHNANLSKGKELHTHLLKNAFFGSPLAITSLINMYSKCSLIDHSLRVFNFPTHHNKNVFAYNALIAGFLANALPQRALALYNQMRHLGIAPDKFTFPCVIRACGDDDDGFVVTKIHGLMFKVGLELDVFVGSALVNTYLKFRFVGEAYRVFEELPVRDVVLWNAMVNGFAQIGRFEEALGVFRRMGGNGVVPCRYTVTGVLSIFSVMGDFDNGRAVHGFVTKMGYESGVVVSNALIDMYGKCKCVGDALSVFEMMDEIDIFSWNSIMSVHERCGDHYGTLRLFDRMMGSSRVQPDLVTVTTVLPACTHLAALMHGREIHGYMVVNGLAKEESHDVFDDVLLNNALMDMYAKCGNMRDARMVFVNMREKDVASWNIMITGYGMHGYGGEALDIFSRMCQAQMVPNEISFVGLLSACSHAGMVKEGLGFLSEMESKYGVSPSIEHYTCVIDMLCRAGQLMEAYDLVLTMPFKADPVGWRSLLAACRLHNDTDLAEVAASKVIELEPDHCGNYVLMSNVYGVVGRYEEVLEWRYTMKQQNVKKRPGCSWIELVNGVHVFITVECTMQQSQLKRQQNGRSSLQQREASVRIKTKKPQMFHCDTELAEGNMSERALN</sequence>
<dbReference type="FunFam" id="1.25.40.10:FF:000305">
    <property type="entry name" value="Pentatricopeptide repeat-containing protein mitochondrial"/>
    <property type="match status" value="1"/>
</dbReference>
<evidence type="ECO:0000256" key="2">
    <source>
        <dbReference type="ARBA" id="ARBA00061659"/>
    </source>
</evidence>
<dbReference type="Pfam" id="PF20431">
    <property type="entry name" value="E_motif"/>
    <property type="match status" value="1"/>
</dbReference>
<dbReference type="NCBIfam" id="TIGR00756">
    <property type="entry name" value="PPR"/>
    <property type="match status" value="5"/>
</dbReference>
<comment type="caution">
    <text evidence="4">The sequence shown here is derived from an EMBL/GenBank/DDBJ whole genome shotgun (WGS) entry which is preliminary data.</text>
</comment>
<dbReference type="InterPro" id="IPR046960">
    <property type="entry name" value="PPR_At4g14850-like_plant"/>
</dbReference>
<evidence type="ECO:0000256" key="3">
    <source>
        <dbReference type="PROSITE-ProRule" id="PRU00708"/>
    </source>
</evidence>
<dbReference type="FunFam" id="1.25.40.10:FF:000627">
    <property type="entry name" value="Pentatricopeptide repeat-containing protein"/>
    <property type="match status" value="1"/>
</dbReference>
<protein>
    <submittedName>
        <fullName evidence="4">Pentatricopeptide repeat-containing protein</fullName>
    </submittedName>
</protein>
<dbReference type="InterPro" id="IPR011990">
    <property type="entry name" value="TPR-like_helical_dom_sf"/>
</dbReference>
<dbReference type="Gene3D" id="1.25.40.10">
    <property type="entry name" value="Tetratricopeptide repeat domain"/>
    <property type="match status" value="4"/>
</dbReference>
<feature type="repeat" description="PPR" evidence="3">
    <location>
        <begin position="197"/>
        <end position="231"/>
    </location>
</feature>
<evidence type="ECO:0000313" key="5">
    <source>
        <dbReference type="Proteomes" id="UP000289340"/>
    </source>
</evidence>
<feature type="repeat" description="PPR" evidence="3">
    <location>
        <begin position="96"/>
        <end position="130"/>
    </location>
</feature>
<dbReference type="EMBL" id="QZWG01000013">
    <property type="protein sequence ID" value="RZB72635.1"/>
    <property type="molecule type" value="Genomic_DNA"/>
</dbReference>
<dbReference type="Pfam" id="PF13041">
    <property type="entry name" value="PPR_2"/>
    <property type="match status" value="2"/>
</dbReference>
<comment type="similarity">
    <text evidence="2">Belongs to the PPR family. PCMP-E subfamily.</text>
</comment>
<dbReference type="PANTHER" id="PTHR47926:SF498">
    <property type="entry name" value="PENTATRICOPEPTIDE REPEAT-CONTAINING PROTEIN"/>
    <property type="match status" value="1"/>
</dbReference>
<dbReference type="PANTHER" id="PTHR47926">
    <property type="entry name" value="PENTATRICOPEPTIDE REPEAT-CONTAINING PROTEIN"/>
    <property type="match status" value="1"/>
</dbReference>
<feature type="repeat" description="PPR" evidence="3">
    <location>
        <begin position="408"/>
        <end position="442"/>
    </location>
</feature>
<name>A0A445HG19_GLYSO</name>
<dbReference type="FunFam" id="1.25.40.10:FF:001080">
    <property type="entry name" value="Pentatricopeptide repeat-containing protein"/>
    <property type="match status" value="1"/>
</dbReference>
<evidence type="ECO:0000256" key="1">
    <source>
        <dbReference type="ARBA" id="ARBA00022737"/>
    </source>
</evidence>
<keyword evidence="1" id="KW-0677">Repeat</keyword>
<feature type="repeat" description="PPR" evidence="3">
    <location>
        <begin position="377"/>
        <end position="407"/>
    </location>
</feature>
<dbReference type="PROSITE" id="PS51375">
    <property type="entry name" value="PPR"/>
    <property type="match status" value="5"/>
</dbReference>
<organism evidence="4 5">
    <name type="scientific">Glycine soja</name>
    <name type="common">Wild soybean</name>
    <dbReference type="NCBI Taxonomy" id="3848"/>
    <lineage>
        <taxon>Eukaryota</taxon>
        <taxon>Viridiplantae</taxon>
        <taxon>Streptophyta</taxon>
        <taxon>Embryophyta</taxon>
        <taxon>Tracheophyta</taxon>
        <taxon>Spermatophyta</taxon>
        <taxon>Magnoliopsida</taxon>
        <taxon>eudicotyledons</taxon>
        <taxon>Gunneridae</taxon>
        <taxon>Pentapetalae</taxon>
        <taxon>rosids</taxon>
        <taxon>fabids</taxon>
        <taxon>Fabales</taxon>
        <taxon>Fabaceae</taxon>
        <taxon>Papilionoideae</taxon>
        <taxon>50 kb inversion clade</taxon>
        <taxon>NPAAA clade</taxon>
        <taxon>indigoferoid/millettioid clade</taxon>
        <taxon>Phaseoleae</taxon>
        <taxon>Glycine</taxon>
        <taxon>Glycine subgen. Soja</taxon>
    </lineage>
</organism>
<proteinExistence type="inferred from homology"/>
<dbReference type="FunFam" id="1.25.40.10:FF:000529">
    <property type="entry name" value="Pentatricopeptide repeat-containing protein"/>
    <property type="match status" value="1"/>
</dbReference>
<reference evidence="4 5" key="1">
    <citation type="submission" date="2018-09" db="EMBL/GenBank/DDBJ databases">
        <title>A high-quality reference genome of wild soybean provides a powerful tool to mine soybean genomes.</title>
        <authorList>
            <person name="Xie M."/>
            <person name="Chung C.Y.L."/>
            <person name="Li M.-W."/>
            <person name="Wong F.-L."/>
            <person name="Chan T.-F."/>
            <person name="Lam H.-M."/>
        </authorList>
    </citation>
    <scope>NUCLEOTIDE SEQUENCE [LARGE SCALE GENOMIC DNA]</scope>
    <source>
        <strain evidence="5">cv. W05</strain>
        <tissue evidence="4">Hypocotyl of etiolated seedlings</tissue>
    </source>
</reference>
<dbReference type="Pfam" id="PF01535">
    <property type="entry name" value="PPR"/>
    <property type="match status" value="3"/>
</dbReference>
<dbReference type="GO" id="GO:0009451">
    <property type="term" value="P:RNA modification"/>
    <property type="evidence" value="ECO:0007669"/>
    <property type="project" value="InterPro"/>
</dbReference>
<dbReference type="GO" id="GO:0003723">
    <property type="term" value="F:RNA binding"/>
    <property type="evidence" value="ECO:0007669"/>
    <property type="project" value="InterPro"/>
</dbReference>
<gene>
    <name evidence="4" type="ORF">D0Y65_036748</name>
</gene>
<dbReference type="InterPro" id="IPR002885">
    <property type="entry name" value="PPR_rpt"/>
</dbReference>
<dbReference type="Pfam" id="PF12854">
    <property type="entry name" value="PPR_1"/>
    <property type="match status" value="1"/>
</dbReference>
<accession>A0A445HG19</accession>
<feature type="repeat" description="PPR" evidence="3">
    <location>
        <begin position="298"/>
        <end position="333"/>
    </location>
</feature>
<dbReference type="InterPro" id="IPR046848">
    <property type="entry name" value="E_motif"/>
</dbReference>
<dbReference type="Proteomes" id="UP000289340">
    <property type="component" value="Chromosome 13"/>
</dbReference>